<keyword evidence="3" id="KW-0805">Transcription regulation</keyword>
<keyword evidence="10" id="KW-1185">Reference proteome</keyword>
<feature type="region of interest" description="Disordered" evidence="7">
    <location>
        <begin position="55"/>
        <end position="102"/>
    </location>
</feature>
<organism evidence="9 10">
    <name type="scientific">Ophiostoma piceae (strain UAMH 11346)</name>
    <name type="common">Sap stain fungus</name>
    <dbReference type="NCBI Taxonomy" id="1262450"/>
    <lineage>
        <taxon>Eukaryota</taxon>
        <taxon>Fungi</taxon>
        <taxon>Dikarya</taxon>
        <taxon>Ascomycota</taxon>
        <taxon>Pezizomycotina</taxon>
        <taxon>Sordariomycetes</taxon>
        <taxon>Sordariomycetidae</taxon>
        <taxon>Ophiostomatales</taxon>
        <taxon>Ophiostomataceae</taxon>
        <taxon>Ophiostoma</taxon>
    </lineage>
</organism>
<dbReference type="CDD" id="cd00067">
    <property type="entry name" value="GAL4"/>
    <property type="match status" value="1"/>
</dbReference>
<proteinExistence type="predicted"/>
<gene>
    <name evidence="9" type="ORF">F503_02006</name>
</gene>
<dbReference type="GO" id="GO:0000981">
    <property type="term" value="F:DNA-binding transcription factor activity, RNA polymerase II-specific"/>
    <property type="evidence" value="ECO:0007669"/>
    <property type="project" value="InterPro"/>
</dbReference>
<dbReference type="Proteomes" id="UP000016923">
    <property type="component" value="Unassembled WGS sequence"/>
</dbReference>
<keyword evidence="2" id="KW-0862">Zinc</keyword>
<dbReference type="SMART" id="SM00066">
    <property type="entry name" value="GAL4"/>
    <property type="match status" value="1"/>
</dbReference>
<evidence type="ECO:0000259" key="8">
    <source>
        <dbReference type="PROSITE" id="PS50048"/>
    </source>
</evidence>
<protein>
    <submittedName>
        <fullName evidence="9">Zinc c6 finger domain protein</fullName>
    </submittedName>
</protein>
<evidence type="ECO:0000256" key="5">
    <source>
        <dbReference type="ARBA" id="ARBA00023163"/>
    </source>
</evidence>
<dbReference type="Pfam" id="PF00172">
    <property type="entry name" value="Zn_clus"/>
    <property type="match status" value="1"/>
</dbReference>
<dbReference type="EMBL" id="KE148169">
    <property type="protein sequence ID" value="EPE03268.1"/>
    <property type="molecule type" value="Genomic_DNA"/>
</dbReference>
<dbReference type="PANTHER" id="PTHR37534">
    <property type="entry name" value="TRANSCRIPTIONAL ACTIVATOR PROTEIN UGA3"/>
    <property type="match status" value="1"/>
</dbReference>
<dbReference type="GO" id="GO:0000976">
    <property type="term" value="F:transcription cis-regulatory region binding"/>
    <property type="evidence" value="ECO:0007669"/>
    <property type="project" value="TreeGrafter"/>
</dbReference>
<keyword evidence="5" id="KW-0804">Transcription</keyword>
<evidence type="ECO:0000256" key="2">
    <source>
        <dbReference type="ARBA" id="ARBA00022833"/>
    </source>
</evidence>
<dbReference type="InterPro" id="IPR001138">
    <property type="entry name" value="Zn2Cys6_DnaBD"/>
</dbReference>
<comment type="subcellular location">
    <subcellularLocation>
        <location evidence="1">Nucleus</location>
    </subcellularLocation>
</comment>
<dbReference type="Gene3D" id="4.10.240.10">
    <property type="entry name" value="Zn(2)-C6 fungal-type DNA-binding domain"/>
    <property type="match status" value="1"/>
</dbReference>
<dbReference type="GO" id="GO:0005634">
    <property type="term" value="C:nucleus"/>
    <property type="evidence" value="ECO:0007669"/>
    <property type="project" value="UniProtKB-SubCell"/>
</dbReference>
<name>S3CAL5_OPHP1</name>
<evidence type="ECO:0000256" key="3">
    <source>
        <dbReference type="ARBA" id="ARBA00023015"/>
    </source>
</evidence>
<feature type="region of interest" description="Disordered" evidence="7">
    <location>
        <begin position="322"/>
        <end position="350"/>
    </location>
</feature>
<sequence length="680" mass="71691">MIGKRSRQGCEECRKRRRKCDEAKPICGPCSSYHRTCNYTLKLIWGGRPMGAAAGMQGRSGTGAGAGVGGSGSGSGNSSIVGTARRRGGSLMRPIPQQVGRLERLERLQRADADGNTGAIETGQATAAGHDEHDQQDEGRSAAVTTVAFTTAATVTVAATSTSTALVLPPTLNVAPPCLPNGVPLSPPYQRLLDYFTKDILASLSVHPSIHQDLCQGLVPTMLHSPHLLSAGLALSAAGLVSRGLSNVAGVDITRVIEHLQLSGLALLRQALQRGMRNNVVMATCLLWCLADVFAAGSDPDAAASETPSATSLSILESVTAPHSSTSSSSSASSYSSSSSTGPAPSSASAASSSSWRIHLQGIKALLGGDQAFETFVTSAGSSRSAMRHLYLLYLSLQTLPYVPPADNRQRLLPSSARPSPAILRPPSSQQLFPLDDFMPVIGGDDAAGDAPPRIDGFLGYSEELLDILQEIDHIANMPPDTTTDVAEIKPPHEAGNAQIPAPPLSGAALAAANVLLGKAQGLILRDAATALPVMIAEPELSAASRREFVLCHRSFQQATLIHLYRRLFRLPSYSAPIQEAVTQIHLMAGQMTQGAPCSTWVAMSMPLFTVGCEACTPAQQAWSHASLDTLAASIGSMHVRVVRQALEDVWRLRARRGDTDGRLCAGQLLDELNYNIILF</sequence>
<accession>S3CAL5</accession>
<feature type="domain" description="Zn(2)-C6 fungal-type" evidence="8">
    <location>
        <begin position="9"/>
        <end position="39"/>
    </location>
</feature>
<dbReference type="HOGENOM" id="CLU_032584_0_0_1"/>
<dbReference type="eggNOG" id="ENOG502SQ6T">
    <property type="taxonomic scope" value="Eukaryota"/>
</dbReference>
<feature type="compositionally biased region" description="Gly residues" evidence="7">
    <location>
        <begin position="58"/>
        <end position="75"/>
    </location>
</feature>
<dbReference type="AlphaFoldDB" id="S3CAL5"/>
<keyword evidence="6" id="KW-0539">Nucleus</keyword>
<reference evidence="9 10" key="1">
    <citation type="journal article" date="2013" name="BMC Genomics">
        <title>The genome and transcriptome of the pine saprophyte Ophiostoma piceae, and a comparison with the bark beetle-associated pine pathogen Grosmannia clavigera.</title>
        <authorList>
            <person name="Haridas S."/>
            <person name="Wang Y."/>
            <person name="Lim L."/>
            <person name="Massoumi Alamouti S."/>
            <person name="Jackman S."/>
            <person name="Docking R."/>
            <person name="Robertson G."/>
            <person name="Birol I."/>
            <person name="Bohlmann J."/>
            <person name="Breuil C."/>
        </authorList>
    </citation>
    <scope>NUCLEOTIDE SEQUENCE [LARGE SCALE GENOMIC DNA]</scope>
    <source>
        <strain evidence="9 10">UAMH 11346</strain>
    </source>
</reference>
<dbReference type="InterPro" id="IPR036864">
    <property type="entry name" value="Zn2-C6_fun-type_DNA-bd_sf"/>
</dbReference>
<evidence type="ECO:0000256" key="1">
    <source>
        <dbReference type="ARBA" id="ARBA00004123"/>
    </source>
</evidence>
<evidence type="ECO:0000313" key="10">
    <source>
        <dbReference type="Proteomes" id="UP000016923"/>
    </source>
</evidence>
<dbReference type="PROSITE" id="PS00463">
    <property type="entry name" value="ZN2_CY6_FUNGAL_1"/>
    <property type="match status" value="1"/>
</dbReference>
<dbReference type="InterPro" id="IPR021858">
    <property type="entry name" value="Fun_TF"/>
</dbReference>
<dbReference type="PANTHER" id="PTHR37534:SF49">
    <property type="entry name" value="LYSINE BIOSYNTHESIS REGULATORY PROTEIN LYS14"/>
    <property type="match status" value="1"/>
</dbReference>
<evidence type="ECO:0000256" key="4">
    <source>
        <dbReference type="ARBA" id="ARBA00023125"/>
    </source>
</evidence>
<evidence type="ECO:0000256" key="7">
    <source>
        <dbReference type="SAM" id="MobiDB-lite"/>
    </source>
</evidence>
<dbReference type="GO" id="GO:0008270">
    <property type="term" value="F:zinc ion binding"/>
    <property type="evidence" value="ECO:0007669"/>
    <property type="project" value="InterPro"/>
</dbReference>
<evidence type="ECO:0000256" key="6">
    <source>
        <dbReference type="ARBA" id="ARBA00023242"/>
    </source>
</evidence>
<dbReference type="OrthoDB" id="5229455at2759"/>
<dbReference type="STRING" id="1262450.S3CAL5"/>
<dbReference type="VEuPathDB" id="FungiDB:F503_02006"/>
<dbReference type="Pfam" id="PF11951">
    <property type="entry name" value="Fungal_trans_2"/>
    <property type="match status" value="1"/>
</dbReference>
<keyword evidence="4" id="KW-0238">DNA-binding</keyword>
<evidence type="ECO:0000313" key="9">
    <source>
        <dbReference type="EMBL" id="EPE03268.1"/>
    </source>
</evidence>
<dbReference type="PROSITE" id="PS50048">
    <property type="entry name" value="ZN2_CY6_FUNGAL_2"/>
    <property type="match status" value="1"/>
</dbReference>
<dbReference type="SUPFAM" id="SSF57701">
    <property type="entry name" value="Zn2/Cys6 DNA-binding domain"/>
    <property type="match status" value="1"/>
</dbReference>
<dbReference type="GO" id="GO:0045944">
    <property type="term" value="P:positive regulation of transcription by RNA polymerase II"/>
    <property type="evidence" value="ECO:0007669"/>
    <property type="project" value="TreeGrafter"/>
</dbReference>